<dbReference type="GO" id="GO:0003690">
    <property type="term" value="F:double-stranded DNA binding"/>
    <property type="evidence" value="ECO:0007669"/>
    <property type="project" value="TreeGrafter"/>
</dbReference>
<dbReference type="PANTHER" id="PTHR46060">
    <property type="entry name" value="MARINER MOS1 TRANSPOSASE-LIKE PROTEIN"/>
    <property type="match status" value="1"/>
</dbReference>
<dbReference type="GO" id="GO:0006303">
    <property type="term" value="P:double-strand break repair via nonhomologous end joining"/>
    <property type="evidence" value="ECO:0007669"/>
    <property type="project" value="TreeGrafter"/>
</dbReference>
<comment type="caution">
    <text evidence="1">The sequence shown here is derived from an EMBL/GenBank/DDBJ whole genome shotgun (WGS) entry which is preliminary data.</text>
</comment>
<accession>A0A8X6XCR6</accession>
<dbReference type="Proteomes" id="UP000886998">
    <property type="component" value="Unassembled WGS sequence"/>
</dbReference>
<sequence length="240" mass="28114">MYNVIEKPSVENWNISCYKRRSTAHIHQSELSLHQVAKYVKRLGIVRSLNVRQGIGFKNSGRDICPSVIKLEQDDHRPWRTKPCRQLLRRTVVKFARQFNTSSETVKLHLHSLGSKRVPHTLLEVHKQQRVAACLSFFSRHHSASIFNRVLTSDEKWNLYNTPKRPKYWLSPPGYCSSQRKTIYAPMHPRKIMLCVWWTCHQVVHYELLPTGQTAIADLFSQQLERIQQALHQKELALVN</sequence>
<dbReference type="GO" id="GO:0000793">
    <property type="term" value="C:condensed chromosome"/>
    <property type="evidence" value="ECO:0007669"/>
    <property type="project" value="TreeGrafter"/>
</dbReference>
<dbReference type="GO" id="GO:0035861">
    <property type="term" value="C:site of double-strand break"/>
    <property type="evidence" value="ECO:0007669"/>
    <property type="project" value="TreeGrafter"/>
</dbReference>
<dbReference type="Pfam" id="PF01359">
    <property type="entry name" value="Transposase_1"/>
    <property type="match status" value="1"/>
</dbReference>
<dbReference type="OrthoDB" id="6434373at2759"/>
<dbReference type="GO" id="GO:0031297">
    <property type="term" value="P:replication fork processing"/>
    <property type="evidence" value="ECO:0007669"/>
    <property type="project" value="TreeGrafter"/>
</dbReference>
<protein>
    <submittedName>
        <fullName evidence="1">Histone-lysine N-methyltransferase SETMAR</fullName>
    </submittedName>
</protein>
<dbReference type="GO" id="GO:0015074">
    <property type="term" value="P:DNA integration"/>
    <property type="evidence" value="ECO:0007669"/>
    <property type="project" value="TreeGrafter"/>
</dbReference>
<dbReference type="EMBL" id="BMAV01007403">
    <property type="protein sequence ID" value="GFY50320.1"/>
    <property type="molecule type" value="Genomic_DNA"/>
</dbReference>
<dbReference type="Gene3D" id="3.30.420.10">
    <property type="entry name" value="Ribonuclease H-like superfamily/Ribonuclease H"/>
    <property type="match status" value="1"/>
</dbReference>
<dbReference type="InterPro" id="IPR036397">
    <property type="entry name" value="RNaseH_sf"/>
</dbReference>
<dbReference type="GO" id="GO:0003697">
    <property type="term" value="F:single-stranded DNA binding"/>
    <property type="evidence" value="ECO:0007669"/>
    <property type="project" value="TreeGrafter"/>
</dbReference>
<dbReference type="AlphaFoldDB" id="A0A8X6XCR6"/>
<evidence type="ECO:0000313" key="2">
    <source>
        <dbReference type="Proteomes" id="UP000886998"/>
    </source>
</evidence>
<name>A0A8X6XCR6_9ARAC</name>
<dbReference type="GO" id="GO:0046975">
    <property type="term" value="F:histone H3K36 methyltransferase activity"/>
    <property type="evidence" value="ECO:0007669"/>
    <property type="project" value="TreeGrafter"/>
</dbReference>
<reference evidence="1" key="1">
    <citation type="submission" date="2020-08" db="EMBL/GenBank/DDBJ databases">
        <title>Multicomponent nature underlies the extraordinary mechanical properties of spider dragline silk.</title>
        <authorList>
            <person name="Kono N."/>
            <person name="Nakamura H."/>
            <person name="Mori M."/>
            <person name="Yoshida Y."/>
            <person name="Ohtoshi R."/>
            <person name="Malay A.D."/>
            <person name="Moran D.A.P."/>
            <person name="Tomita M."/>
            <person name="Numata K."/>
            <person name="Arakawa K."/>
        </authorList>
    </citation>
    <scope>NUCLEOTIDE SEQUENCE</scope>
</reference>
<dbReference type="GO" id="GO:0044547">
    <property type="term" value="F:DNA topoisomerase binding"/>
    <property type="evidence" value="ECO:0007669"/>
    <property type="project" value="TreeGrafter"/>
</dbReference>
<evidence type="ECO:0000313" key="1">
    <source>
        <dbReference type="EMBL" id="GFY50320.1"/>
    </source>
</evidence>
<gene>
    <name evidence="1" type="primary">SETMAR</name>
    <name evidence="1" type="ORF">TNIN_220381</name>
</gene>
<dbReference type="InterPro" id="IPR001888">
    <property type="entry name" value="Transposase_1"/>
</dbReference>
<dbReference type="GO" id="GO:0000014">
    <property type="term" value="F:single-stranded DNA endodeoxyribonuclease activity"/>
    <property type="evidence" value="ECO:0007669"/>
    <property type="project" value="TreeGrafter"/>
</dbReference>
<dbReference type="InterPro" id="IPR052709">
    <property type="entry name" value="Transposase-MT_Hybrid"/>
</dbReference>
<dbReference type="PANTHER" id="PTHR46060:SF2">
    <property type="entry name" value="HISTONE-LYSINE N-METHYLTRANSFERASE SETMAR"/>
    <property type="match status" value="1"/>
</dbReference>
<keyword evidence="2" id="KW-1185">Reference proteome</keyword>
<dbReference type="GO" id="GO:0042800">
    <property type="term" value="F:histone H3K4 methyltransferase activity"/>
    <property type="evidence" value="ECO:0007669"/>
    <property type="project" value="TreeGrafter"/>
</dbReference>
<dbReference type="GO" id="GO:0005634">
    <property type="term" value="C:nucleus"/>
    <property type="evidence" value="ECO:0007669"/>
    <property type="project" value="TreeGrafter"/>
</dbReference>
<dbReference type="GO" id="GO:0044774">
    <property type="term" value="P:mitotic DNA integrity checkpoint signaling"/>
    <property type="evidence" value="ECO:0007669"/>
    <property type="project" value="TreeGrafter"/>
</dbReference>
<dbReference type="GO" id="GO:0000729">
    <property type="term" value="P:DNA double-strand break processing"/>
    <property type="evidence" value="ECO:0007669"/>
    <property type="project" value="TreeGrafter"/>
</dbReference>
<proteinExistence type="predicted"/>
<organism evidence="1 2">
    <name type="scientific">Trichonephila inaurata madagascariensis</name>
    <dbReference type="NCBI Taxonomy" id="2747483"/>
    <lineage>
        <taxon>Eukaryota</taxon>
        <taxon>Metazoa</taxon>
        <taxon>Ecdysozoa</taxon>
        <taxon>Arthropoda</taxon>
        <taxon>Chelicerata</taxon>
        <taxon>Arachnida</taxon>
        <taxon>Araneae</taxon>
        <taxon>Araneomorphae</taxon>
        <taxon>Entelegynae</taxon>
        <taxon>Araneoidea</taxon>
        <taxon>Nephilidae</taxon>
        <taxon>Trichonephila</taxon>
        <taxon>Trichonephila inaurata</taxon>
    </lineage>
</organism>